<name>A0A8S5MGR4_9CAUD</name>
<dbReference type="GO" id="GO:0003700">
    <property type="term" value="F:DNA-binding transcription factor activity"/>
    <property type="evidence" value="ECO:0007669"/>
    <property type="project" value="TreeGrafter"/>
</dbReference>
<dbReference type="PANTHER" id="PTHR46797">
    <property type="entry name" value="HTH-TYPE TRANSCRIPTIONAL REGULATOR"/>
    <property type="match status" value="1"/>
</dbReference>
<dbReference type="InterPro" id="IPR050807">
    <property type="entry name" value="TransReg_Diox_bact_type"/>
</dbReference>
<proteinExistence type="predicted"/>
<feature type="domain" description="HTH cro/C1-type" evidence="2">
    <location>
        <begin position="15"/>
        <end position="69"/>
    </location>
</feature>
<dbReference type="Gene3D" id="1.10.260.40">
    <property type="entry name" value="lambda repressor-like DNA-binding domains"/>
    <property type="match status" value="1"/>
</dbReference>
<dbReference type="InterPro" id="IPR001387">
    <property type="entry name" value="Cro/C1-type_HTH"/>
</dbReference>
<dbReference type="PROSITE" id="PS50943">
    <property type="entry name" value="HTH_CROC1"/>
    <property type="match status" value="1"/>
</dbReference>
<reference evidence="3" key="1">
    <citation type="journal article" date="2021" name="Proc. Natl. Acad. Sci. U.S.A.">
        <title>A Catalog of Tens of Thousands of Viruses from Human Metagenomes Reveals Hidden Associations with Chronic Diseases.</title>
        <authorList>
            <person name="Tisza M.J."/>
            <person name="Buck C.B."/>
        </authorList>
    </citation>
    <scope>NUCLEOTIDE SEQUENCE</scope>
    <source>
        <strain evidence="3">Ctqve24</strain>
    </source>
</reference>
<dbReference type="SMART" id="SM00530">
    <property type="entry name" value="HTH_XRE"/>
    <property type="match status" value="1"/>
</dbReference>
<dbReference type="PANTHER" id="PTHR46797:SF1">
    <property type="entry name" value="METHYLPHOSPHONATE SYNTHASE"/>
    <property type="match status" value="1"/>
</dbReference>
<dbReference type="Pfam" id="PF01381">
    <property type="entry name" value="HTH_3"/>
    <property type="match status" value="1"/>
</dbReference>
<evidence type="ECO:0000259" key="2">
    <source>
        <dbReference type="PROSITE" id="PS50943"/>
    </source>
</evidence>
<sequence>MGDERERYIKIGAKIKFYRQLKKIGQTELAGKVGITSQYLSKIECGKQMPSLQVLLLIAEKLEIDAAALISDSVV</sequence>
<accession>A0A8S5MGR4</accession>
<dbReference type="EMBL" id="BK014901">
    <property type="protein sequence ID" value="DAD81396.1"/>
    <property type="molecule type" value="Genomic_DNA"/>
</dbReference>
<organism evidence="3">
    <name type="scientific">Podoviridae sp. ctqve24</name>
    <dbReference type="NCBI Taxonomy" id="2826580"/>
    <lineage>
        <taxon>Viruses</taxon>
        <taxon>Duplodnaviria</taxon>
        <taxon>Heunggongvirae</taxon>
        <taxon>Uroviricota</taxon>
        <taxon>Caudoviricetes</taxon>
    </lineage>
</organism>
<dbReference type="CDD" id="cd00093">
    <property type="entry name" value="HTH_XRE"/>
    <property type="match status" value="1"/>
</dbReference>
<protein>
    <submittedName>
        <fullName evidence="3">Helix-turn-helix domain protein</fullName>
    </submittedName>
</protein>
<evidence type="ECO:0000313" key="3">
    <source>
        <dbReference type="EMBL" id="DAD81396.1"/>
    </source>
</evidence>
<evidence type="ECO:0000256" key="1">
    <source>
        <dbReference type="ARBA" id="ARBA00023125"/>
    </source>
</evidence>
<dbReference type="GO" id="GO:0003677">
    <property type="term" value="F:DNA binding"/>
    <property type="evidence" value="ECO:0007669"/>
    <property type="project" value="UniProtKB-KW"/>
</dbReference>
<keyword evidence="1" id="KW-0238">DNA-binding</keyword>
<dbReference type="InterPro" id="IPR010982">
    <property type="entry name" value="Lambda_DNA-bd_dom_sf"/>
</dbReference>
<dbReference type="SUPFAM" id="SSF47413">
    <property type="entry name" value="lambda repressor-like DNA-binding domains"/>
    <property type="match status" value="1"/>
</dbReference>